<evidence type="ECO:0000256" key="6">
    <source>
        <dbReference type="ARBA" id="ARBA00022989"/>
    </source>
</evidence>
<evidence type="ECO:0000313" key="10">
    <source>
        <dbReference type="Proteomes" id="UP000254764"/>
    </source>
</evidence>
<dbReference type="PANTHER" id="PTHR36838:SF4">
    <property type="entry name" value="AUXIN EFFLUX CARRIER FAMILY PROTEIN"/>
    <property type="match status" value="1"/>
</dbReference>
<sequence>MLLIFESVLPIFLLVLLGLLLKRWPRIDDSLWVGLEQFGYYVLFPALLFLTLSKADFSTMDTGAVSATALVSVGIMSALVLALWRPLHRLGLEGPAFTSIFQTATRWNGFMALAIAEKLSGPVGLTAVAVVMAAIIIPLNVINVGVLIWFSGNGRKLKDFALKIVSNPIILGAASGVLVNLAGITVYDPLMMAVDLVARSSLGLGLIMVGAGLRIMDALKPQPNVILGSVLKLLVFPAVMAGVALLFGVEGETLAMLVLSAAVPTAMNGYLLAKQMGGDAPLYAATATVQTVAAVFTIPLALYLVGQVAAG</sequence>
<dbReference type="GO" id="GO:0055085">
    <property type="term" value="P:transmembrane transport"/>
    <property type="evidence" value="ECO:0007669"/>
    <property type="project" value="InterPro"/>
</dbReference>
<organism evidence="9 10">
    <name type="scientific">Ciceribacter selenitireducens ATCC BAA-1503</name>
    <dbReference type="NCBI Taxonomy" id="1336235"/>
    <lineage>
        <taxon>Bacteria</taxon>
        <taxon>Pseudomonadati</taxon>
        <taxon>Pseudomonadota</taxon>
        <taxon>Alphaproteobacteria</taxon>
        <taxon>Hyphomicrobiales</taxon>
        <taxon>Rhizobiaceae</taxon>
        <taxon>Ciceribacter</taxon>
    </lineage>
</organism>
<dbReference type="STRING" id="1336235.GCA_000518785_01082"/>
<feature type="transmembrane region" description="Helical" evidence="8">
    <location>
        <begin position="225"/>
        <end position="247"/>
    </location>
</feature>
<feature type="transmembrane region" description="Helical" evidence="8">
    <location>
        <begin position="164"/>
        <end position="184"/>
    </location>
</feature>
<evidence type="ECO:0000256" key="1">
    <source>
        <dbReference type="ARBA" id="ARBA00004651"/>
    </source>
</evidence>
<keyword evidence="4" id="KW-1003">Cell membrane</keyword>
<dbReference type="AlphaFoldDB" id="A0A376AKK2"/>
<keyword evidence="3" id="KW-0813">Transport</keyword>
<dbReference type="InterPro" id="IPR004776">
    <property type="entry name" value="Mem_transp_PIN-like"/>
</dbReference>
<feature type="transmembrane region" description="Helical" evidence="8">
    <location>
        <begin position="31"/>
        <end position="52"/>
    </location>
</feature>
<protein>
    <recommendedName>
        <fullName evidence="11">Transporter</fullName>
    </recommendedName>
</protein>
<keyword evidence="5 8" id="KW-0812">Transmembrane</keyword>
<feature type="transmembrane region" description="Helical" evidence="8">
    <location>
        <begin position="127"/>
        <end position="152"/>
    </location>
</feature>
<feature type="transmembrane region" description="Helical" evidence="8">
    <location>
        <begin position="7"/>
        <end position="25"/>
    </location>
</feature>
<comment type="subcellular location">
    <subcellularLocation>
        <location evidence="1">Cell membrane</location>
        <topology evidence="1">Multi-pass membrane protein</topology>
    </subcellularLocation>
</comment>
<name>A0A376AKK2_9HYPH</name>
<evidence type="ECO:0000256" key="7">
    <source>
        <dbReference type="ARBA" id="ARBA00023136"/>
    </source>
</evidence>
<dbReference type="Gene3D" id="1.20.1530.20">
    <property type="match status" value="1"/>
</dbReference>
<feature type="transmembrane region" description="Helical" evidence="8">
    <location>
        <begin position="196"/>
        <end position="213"/>
    </location>
</feature>
<comment type="similarity">
    <text evidence="2">Belongs to the auxin efflux carrier (TC 2.A.69) family.</text>
</comment>
<keyword evidence="7 8" id="KW-0472">Membrane</keyword>
<evidence type="ECO:0000256" key="5">
    <source>
        <dbReference type="ARBA" id="ARBA00022692"/>
    </source>
</evidence>
<evidence type="ECO:0000256" key="4">
    <source>
        <dbReference type="ARBA" id="ARBA00022475"/>
    </source>
</evidence>
<feature type="transmembrane region" description="Helical" evidence="8">
    <location>
        <begin position="280"/>
        <end position="305"/>
    </location>
</feature>
<dbReference type="GO" id="GO:0005886">
    <property type="term" value="C:plasma membrane"/>
    <property type="evidence" value="ECO:0007669"/>
    <property type="project" value="UniProtKB-SubCell"/>
</dbReference>
<evidence type="ECO:0008006" key="11">
    <source>
        <dbReference type="Google" id="ProtNLM"/>
    </source>
</evidence>
<reference evidence="10" key="1">
    <citation type="submission" date="2018-07" db="EMBL/GenBank/DDBJ databases">
        <authorList>
            <person name="Peiro R."/>
            <person name="Begona"/>
            <person name="Cbmso G."/>
            <person name="Lopez M."/>
            <person name="Gonzalez S."/>
        </authorList>
    </citation>
    <scope>NUCLEOTIDE SEQUENCE [LARGE SCALE GENOMIC DNA]</scope>
</reference>
<evidence type="ECO:0000256" key="3">
    <source>
        <dbReference type="ARBA" id="ARBA00022448"/>
    </source>
</evidence>
<keyword evidence="10" id="KW-1185">Reference proteome</keyword>
<gene>
    <name evidence="9" type="ORF">RHIZ70_4049</name>
</gene>
<dbReference type="RefSeq" id="WP_115670835.1">
    <property type="nucleotide sequence ID" value="NZ_UEYP01000006.1"/>
</dbReference>
<evidence type="ECO:0000256" key="2">
    <source>
        <dbReference type="ARBA" id="ARBA00010145"/>
    </source>
</evidence>
<dbReference type="EMBL" id="UEYP01000006">
    <property type="protein sequence ID" value="SSC68341.1"/>
    <property type="molecule type" value="Genomic_DNA"/>
</dbReference>
<keyword evidence="6 8" id="KW-1133">Transmembrane helix</keyword>
<proteinExistence type="inferred from homology"/>
<dbReference type="InterPro" id="IPR038770">
    <property type="entry name" value="Na+/solute_symporter_sf"/>
</dbReference>
<evidence type="ECO:0000256" key="8">
    <source>
        <dbReference type="SAM" id="Phobius"/>
    </source>
</evidence>
<dbReference type="Pfam" id="PF03547">
    <property type="entry name" value="Mem_trans"/>
    <property type="match status" value="2"/>
</dbReference>
<accession>A0A376AKK2</accession>
<evidence type="ECO:0000313" key="9">
    <source>
        <dbReference type="EMBL" id="SSC68341.1"/>
    </source>
</evidence>
<dbReference type="Proteomes" id="UP000254764">
    <property type="component" value="Unassembled WGS sequence"/>
</dbReference>
<dbReference type="PANTHER" id="PTHR36838">
    <property type="entry name" value="AUXIN EFFLUX CARRIER FAMILY PROTEIN"/>
    <property type="match status" value="1"/>
</dbReference>
<dbReference type="OrthoDB" id="9805563at2"/>
<feature type="transmembrane region" description="Helical" evidence="8">
    <location>
        <begin position="64"/>
        <end position="84"/>
    </location>
</feature>